<evidence type="ECO:0000313" key="6">
    <source>
        <dbReference type="Proteomes" id="UP000694866"/>
    </source>
</evidence>
<evidence type="ECO:0000256" key="2">
    <source>
        <dbReference type="ARBA" id="ARBA00043942"/>
    </source>
</evidence>
<name>A0A9R1U682_9HYME</name>
<sequence length="161" mass="18884">MSETPGENTGPEGNQKNDEPEEKIWPHEWMLRPCDMYYSEYRVCNSIRGKFNQIFVEGEVADCTQWKVDYEKCIQWKKSGDQQSYEDLVASEKVRRLNRLKGHYANDVWTKRQAPPEDWDAPLPDWLAKRDAKTFLAGKQNEINTTGDKEFELYIPSCTIL</sequence>
<feature type="compositionally biased region" description="Polar residues" evidence="5">
    <location>
        <begin position="1"/>
        <end position="14"/>
    </location>
</feature>
<dbReference type="InterPro" id="IPR021475">
    <property type="entry name" value="Pants/Emi1-like"/>
</dbReference>
<evidence type="ECO:0000256" key="4">
    <source>
        <dbReference type="ARBA" id="ARBA00044235"/>
    </source>
</evidence>
<dbReference type="KEGG" id="fas:105269986"/>
<organism evidence="6 7">
    <name type="scientific">Fopius arisanus</name>
    <dbReference type="NCBI Taxonomy" id="64838"/>
    <lineage>
        <taxon>Eukaryota</taxon>
        <taxon>Metazoa</taxon>
        <taxon>Ecdysozoa</taxon>
        <taxon>Arthropoda</taxon>
        <taxon>Hexapoda</taxon>
        <taxon>Insecta</taxon>
        <taxon>Pterygota</taxon>
        <taxon>Neoptera</taxon>
        <taxon>Endopterygota</taxon>
        <taxon>Hymenoptera</taxon>
        <taxon>Apocrita</taxon>
        <taxon>Ichneumonoidea</taxon>
        <taxon>Braconidae</taxon>
        <taxon>Opiinae</taxon>
        <taxon>Fopius</taxon>
    </lineage>
</organism>
<reference evidence="7" key="1">
    <citation type="submission" date="2025-08" db="UniProtKB">
        <authorList>
            <consortium name="RefSeq"/>
        </authorList>
    </citation>
    <scope>IDENTIFICATION</scope>
    <source>
        <strain evidence="7">USDA-PBARC FA_bdor</strain>
        <tissue evidence="7">Whole organism</tissue>
    </source>
</reference>
<dbReference type="PANTHER" id="PTHR28052:SF1">
    <property type="entry name" value="UPF0545 PROTEIN C22ORF39"/>
    <property type="match status" value="1"/>
</dbReference>
<feature type="region of interest" description="Disordered" evidence="5">
    <location>
        <begin position="1"/>
        <end position="22"/>
    </location>
</feature>
<proteinExistence type="inferred from homology"/>
<keyword evidence="6" id="KW-1185">Reference proteome</keyword>
<dbReference type="RefSeq" id="XP_011308933.1">
    <property type="nucleotide sequence ID" value="XM_011310631.1"/>
</dbReference>
<dbReference type="Proteomes" id="UP000694866">
    <property type="component" value="Unplaced"/>
</dbReference>
<comment type="similarity">
    <text evidence="1">Belongs to the UPF0545 family.</text>
</comment>
<dbReference type="Pfam" id="PF11326">
    <property type="entry name" value="PANTS-like"/>
    <property type="match status" value="1"/>
</dbReference>
<dbReference type="GO" id="GO:0043083">
    <property type="term" value="C:synaptic cleft"/>
    <property type="evidence" value="ECO:0007669"/>
    <property type="project" value="UniProtKB-SubCell"/>
</dbReference>
<evidence type="ECO:0000313" key="7">
    <source>
        <dbReference type="RefSeq" id="XP_011308933.1"/>
    </source>
</evidence>
<dbReference type="GeneID" id="105269986"/>
<evidence type="ECO:0000256" key="1">
    <source>
        <dbReference type="ARBA" id="ARBA00006412"/>
    </source>
</evidence>
<protein>
    <recommendedName>
        <fullName evidence="3">Synaptic plasticity regulator PANTS</fullName>
    </recommendedName>
    <alternativeName>
        <fullName evidence="4">Plasticity-associated neural transcript short</fullName>
    </alternativeName>
</protein>
<accession>A0A9R1U682</accession>
<dbReference type="AlphaFoldDB" id="A0A9R1U682"/>
<evidence type="ECO:0000256" key="5">
    <source>
        <dbReference type="SAM" id="MobiDB-lite"/>
    </source>
</evidence>
<dbReference type="PANTHER" id="PTHR28052">
    <property type="entry name" value="UPF0545 PROTEIN C22ORF39"/>
    <property type="match status" value="1"/>
</dbReference>
<dbReference type="OrthoDB" id="5946508at2759"/>
<gene>
    <name evidence="7" type="primary">LOC105269986</name>
</gene>
<evidence type="ECO:0000256" key="3">
    <source>
        <dbReference type="ARBA" id="ARBA00044072"/>
    </source>
</evidence>
<comment type="subcellular location">
    <subcellularLocation>
        <location evidence="2">Synaptic cleft</location>
    </subcellularLocation>
</comment>